<reference evidence="1" key="1">
    <citation type="submission" date="2022-12" db="EMBL/GenBank/DDBJ databases">
        <authorList>
            <person name="Petersen C."/>
        </authorList>
    </citation>
    <scope>NUCLEOTIDE SEQUENCE</scope>
    <source>
        <strain evidence="1">IBT 29495</strain>
    </source>
</reference>
<evidence type="ECO:0000313" key="2">
    <source>
        <dbReference type="Proteomes" id="UP001149954"/>
    </source>
</evidence>
<dbReference type="Gene3D" id="2.120.10.70">
    <property type="entry name" value="Fucose-specific lectin"/>
    <property type="match status" value="1"/>
</dbReference>
<evidence type="ECO:0000313" key="1">
    <source>
        <dbReference type="EMBL" id="KAJ5493634.1"/>
    </source>
</evidence>
<dbReference type="EMBL" id="JAPWDS010000006">
    <property type="protein sequence ID" value="KAJ5493634.1"/>
    <property type="molecule type" value="Genomic_DNA"/>
</dbReference>
<organism evidence="1 2">
    <name type="scientific">Penicillium fimorum</name>
    <dbReference type="NCBI Taxonomy" id="1882269"/>
    <lineage>
        <taxon>Eukaryota</taxon>
        <taxon>Fungi</taxon>
        <taxon>Dikarya</taxon>
        <taxon>Ascomycota</taxon>
        <taxon>Pezizomycotina</taxon>
        <taxon>Eurotiomycetes</taxon>
        <taxon>Eurotiomycetidae</taxon>
        <taxon>Eurotiales</taxon>
        <taxon>Aspergillaceae</taxon>
        <taxon>Penicillium</taxon>
    </lineage>
</organism>
<dbReference type="OrthoDB" id="4345162at2759"/>
<sequence length="312" mass="34099">MGALTTTDYAAVSDGTQIYLYYQNESGQIREVTSLDGSHWTENHAPVAENLNLGGSPITAYYVAHDGTVGNKSSIHVLFLDASGTLHEKIKSPPQNTSWDELDIPNDIKKAPIATSRLSSGICHDTSPGAHQWLFFEQQNQESGNTEIAEIRSGADSKFEWRYRKVLPQKAAVALPGTQLTTNLTNATTHLFFQDHDGNVTEYLGSYETWNTNGVILTKEKVAINTPLTAANSPVADKPFVFYATKSAPFKVMAYNDGQSSEVAPYIPGTKLGAVSFGGKVYLFQKPLRHPTSVWTSVYDGSSWKSGSKVIE</sequence>
<name>A0A9W9XIP7_9EURO</name>
<evidence type="ECO:0008006" key="3">
    <source>
        <dbReference type="Google" id="ProtNLM"/>
    </source>
</evidence>
<accession>A0A9W9XIP7</accession>
<protein>
    <recommendedName>
        <fullName evidence="3">Fucose-specific lectin</fullName>
    </recommendedName>
</protein>
<dbReference type="AlphaFoldDB" id="A0A9W9XIP7"/>
<gene>
    <name evidence="1" type="ORF">N7463_009721</name>
</gene>
<proteinExistence type="predicted"/>
<dbReference type="Proteomes" id="UP001149954">
    <property type="component" value="Unassembled WGS sequence"/>
</dbReference>
<keyword evidence="2" id="KW-1185">Reference proteome</keyword>
<reference evidence="1" key="2">
    <citation type="journal article" date="2023" name="IMA Fungus">
        <title>Comparative genomic study of the Penicillium genus elucidates a diverse pangenome and 15 lateral gene transfer events.</title>
        <authorList>
            <person name="Petersen C."/>
            <person name="Sorensen T."/>
            <person name="Nielsen M.R."/>
            <person name="Sondergaard T.E."/>
            <person name="Sorensen J.L."/>
            <person name="Fitzpatrick D.A."/>
            <person name="Frisvad J.C."/>
            <person name="Nielsen K.L."/>
        </authorList>
    </citation>
    <scope>NUCLEOTIDE SEQUENCE</scope>
    <source>
        <strain evidence="1">IBT 29495</strain>
    </source>
</reference>
<dbReference type="SUPFAM" id="SSF89372">
    <property type="entry name" value="Fucose-specific lectin"/>
    <property type="match status" value="1"/>
</dbReference>
<comment type="caution">
    <text evidence="1">The sequence shown here is derived from an EMBL/GenBank/DDBJ whole genome shotgun (WGS) entry which is preliminary data.</text>
</comment>